<dbReference type="PANTHER" id="PTHR47655">
    <property type="entry name" value="QUINIC ACID UTILIZATION ACTIVATOR"/>
    <property type="match status" value="1"/>
</dbReference>
<dbReference type="Gene3D" id="4.10.240.10">
    <property type="entry name" value="Zn(2)-C6 fungal-type DNA-binding domain"/>
    <property type="match status" value="1"/>
</dbReference>
<dbReference type="PROSITE" id="PS50048">
    <property type="entry name" value="ZN2_CY6_FUNGAL_2"/>
    <property type="match status" value="1"/>
</dbReference>
<gene>
    <name evidence="4" type="ORF">P8C59_001320</name>
</gene>
<dbReference type="PROSITE" id="PS00463">
    <property type="entry name" value="ZN2_CY6_FUNGAL_1"/>
    <property type="match status" value="1"/>
</dbReference>
<dbReference type="Proteomes" id="UP001217918">
    <property type="component" value="Unassembled WGS sequence"/>
</dbReference>
<evidence type="ECO:0000313" key="4">
    <source>
        <dbReference type="EMBL" id="KAK2067596.1"/>
    </source>
</evidence>
<dbReference type="GO" id="GO:0045944">
    <property type="term" value="P:positive regulation of transcription by RNA polymerase II"/>
    <property type="evidence" value="ECO:0007669"/>
    <property type="project" value="TreeGrafter"/>
</dbReference>
<sequence>MDPQPLAAAGILGGNSEAQRHNESPVRPPPPSQPHGFSPADVASRPRLRPRSASDAGPDAGDETAPNPRKRKKASRACDFCHVNHQPCDNAAPRCSVCAKHDRPCLYLRPTKRRGPQKGYRNALNSFRESAAAWGAVLTAIPGLEALVEAHLRTHDGAVVVRSVKEPAQQDALIAKWQASSVFHLLLGPDAAAGPGLGVVGDGDEASGGGDREIPAVAGLAADTTRERHLVPLHPGGLVVANPGMAPPAGAPSPCREASTLSDMLVKDAARPTPNESHILAPLGFAANETIDDFYLMGGNPEPLSNLGEVEYDPDLEQAYYDLAMGGRLFTA</sequence>
<feature type="compositionally biased region" description="Low complexity" evidence="2">
    <location>
        <begin position="34"/>
        <end position="45"/>
    </location>
</feature>
<evidence type="ECO:0000259" key="3">
    <source>
        <dbReference type="PROSITE" id="PS50048"/>
    </source>
</evidence>
<dbReference type="GO" id="GO:0008270">
    <property type="term" value="F:zinc ion binding"/>
    <property type="evidence" value="ECO:0007669"/>
    <property type="project" value="InterPro"/>
</dbReference>
<dbReference type="EMBL" id="JAQQPM010000001">
    <property type="protein sequence ID" value="KAK2067596.1"/>
    <property type="molecule type" value="Genomic_DNA"/>
</dbReference>
<feature type="domain" description="Zn(2)-C6 fungal-type" evidence="3">
    <location>
        <begin position="77"/>
        <end position="107"/>
    </location>
</feature>
<keyword evidence="5" id="KW-1185">Reference proteome</keyword>
<organism evidence="4 5">
    <name type="scientific">Phyllachora maydis</name>
    <dbReference type="NCBI Taxonomy" id="1825666"/>
    <lineage>
        <taxon>Eukaryota</taxon>
        <taxon>Fungi</taxon>
        <taxon>Dikarya</taxon>
        <taxon>Ascomycota</taxon>
        <taxon>Pezizomycotina</taxon>
        <taxon>Sordariomycetes</taxon>
        <taxon>Sordariomycetidae</taxon>
        <taxon>Phyllachorales</taxon>
        <taxon>Phyllachoraceae</taxon>
        <taxon>Phyllachora</taxon>
    </lineage>
</organism>
<dbReference type="SUPFAM" id="SSF57701">
    <property type="entry name" value="Zn2/Cys6 DNA-binding domain"/>
    <property type="match status" value="1"/>
</dbReference>
<feature type="region of interest" description="Disordered" evidence="2">
    <location>
        <begin position="1"/>
        <end position="72"/>
    </location>
</feature>
<reference evidence="4" key="1">
    <citation type="journal article" date="2023" name="Mol. Plant Microbe Interact.">
        <title>Elucidating the Obligate Nature and Biological Capacity of an Invasive Fungal Corn Pathogen.</title>
        <authorList>
            <person name="MacCready J.S."/>
            <person name="Roggenkamp E.M."/>
            <person name="Gdanetz K."/>
            <person name="Chilvers M.I."/>
        </authorList>
    </citation>
    <scope>NUCLEOTIDE SEQUENCE</scope>
    <source>
        <strain evidence="4">PM02</strain>
    </source>
</reference>
<dbReference type="AlphaFoldDB" id="A0AAD9HY69"/>
<evidence type="ECO:0000256" key="1">
    <source>
        <dbReference type="ARBA" id="ARBA00023242"/>
    </source>
</evidence>
<protein>
    <recommendedName>
        <fullName evidence="3">Zn(2)-C6 fungal-type domain-containing protein</fullName>
    </recommendedName>
</protein>
<dbReference type="GO" id="GO:0000981">
    <property type="term" value="F:DNA-binding transcription factor activity, RNA polymerase II-specific"/>
    <property type="evidence" value="ECO:0007669"/>
    <property type="project" value="InterPro"/>
</dbReference>
<comment type="caution">
    <text evidence="4">The sequence shown here is derived from an EMBL/GenBank/DDBJ whole genome shotgun (WGS) entry which is preliminary data.</text>
</comment>
<evidence type="ECO:0000256" key="2">
    <source>
        <dbReference type="SAM" id="MobiDB-lite"/>
    </source>
</evidence>
<dbReference type="InterPro" id="IPR001138">
    <property type="entry name" value="Zn2Cys6_DnaBD"/>
</dbReference>
<dbReference type="Pfam" id="PF00172">
    <property type="entry name" value="Zn_clus"/>
    <property type="match status" value="1"/>
</dbReference>
<accession>A0AAD9HY69</accession>
<keyword evidence="1" id="KW-0539">Nucleus</keyword>
<dbReference type="PANTHER" id="PTHR47655:SF2">
    <property type="entry name" value="QUINIC ACID UTILIZATION ACTIVATOR"/>
    <property type="match status" value="1"/>
</dbReference>
<name>A0AAD9HY69_9PEZI</name>
<dbReference type="SMART" id="SM00066">
    <property type="entry name" value="GAL4"/>
    <property type="match status" value="1"/>
</dbReference>
<dbReference type="CDD" id="cd00067">
    <property type="entry name" value="GAL4"/>
    <property type="match status" value="1"/>
</dbReference>
<evidence type="ECO:0000313" key="5">
    <source>
        <dbReference type="Proteomes" id="UP001217918"/>
    </source>
</evidence>
<dbReference type="InterPro" id="IPR052783">
    <property type="entry name" value="Metabolic/Drug-Res_Regulator"/>
</dbReference>
<dbReference type="InterPro" id="IPR036864">
    <property type="entry name" value="Zn2-C6_fun-type_DNA-bd_sf"/>
</dbReference>
<proteinExistence type="predicted"/>